<dbReference type="InterPro" id="IPR006181">
    <property type="entry name" value="D-amino_acid_oxidase_CS"/>
</dbReference>
<keyword evidence="4" id="KW-0285">Flavoprotein</keyword>
<proteinExistence type="inferred from homology"/>
<feature type="binding site" evidence="13">
    <location>
        <position position="227"/>
    </location>
    <ligand>
        <name>D-dopa</name>
        <dbReference type="ChEBI" id="CHEBI:149689"/>
    </ligand>
</feature>
<dbReference type="SUPFAM" id="SSF51971">
    <property type="entry name" value="Nucleotide-binding domain"/>
    <property type="match status" value="1"/>
</dbReference>
<comment type="cofactor">
    <cofactor evidence="1 13">
        <name>FAD</name>
        <dbReference type="ChEBI" id="CHEBI:57692"/>
    </cofactor>
</comment>
<dbReference type="PIRSF" id="PIRSF000189">
    <property type="entry name" value="D-aa_oxidase"/>
    <property type="match status" value="1"/>
</dbReference>
<feature type="binding site" evidence="13">
    <location>
        <position position="115"/>
    </location>
    <ligand>
        <name>FAD</name>
        <dbReference type="ChEBI" id="CHEBI:57692"/>
    </ligand>
</feature>
<dbReference type="Gene3D" id="3.40.50.720">
    <property type="entry name" value="NAD(P)-binding Rossmann-like Domain"/>
    <property type="match status" value="1"/>
</dbReference>
<dbReference type="EMBL" id="JAFDVH010000013">
    <property type="protein sequence ID" value="KAG7465691.1"/>
    <property type="molecule type" value="Genomic_DNA"/>
</dbReference>
<evidence type="ECO:0000256" key="8">
    <source>
        <dbReference type="ARBA" id="ARBA00044520"/>
    </source>
</evidence>
<name>A0A9D3PU66_MEGAT</name>
<dbReference type="PANTHER" id="PTHR11530:SF11">
    <property type="entry name" value="D-ASPARTATE OXIDASE"/>
    <property type="match status" value="1"/>
</dbReference>
<evidence type="ECO:0000259" key="14">
    <source>
        <dbReference type="Pfam" id="PF01266"/>
    </source>
</evidence>
<dbReference type="InterPro" id="IPR006076">
    <property type="entry name" value="FAD-dep_OxRdtase"/>
</dbReference>
<protein>
    <recommendedName>
        <fullName evidence="9">D-aspartate oxidase</fullName>
        <ecNumber evidence="8">1.4.3.1</ecNumber>
    </recommendedName>
</protein>
<dbReference type="InterPro" id="IPR023209">
    <property type="entry name" value="DAO"/>
</dbReference>
<organism evidence="15 16">
    <name type="scientific">Megalops atlanticus</name>
    <name type="common">Tarpon</name>
    <name type="synonym">Clupea gigantea</name>
    <dbReference type="NCBI Taxonomy" id="7932"/>
    <lineage>
        <taxon>Eukaryota</taxon>
        <taxon>Metazoa</taxon>
        <taxon>Chordata</taxon>
        <taxon>Craniata</taxon>
        <taxon>Vertebrata</taxon>
        <taxon>Euteleostomi</taxon>
        <taxon>Actinopterygii</taxon>
        <taxon>Neopterygii</taxon>
        <taxon>Teleostei</taxon>
        <taxon>Elopiformes</taxon>
        <taxon>Megalopidae</taxon>
        <taxon>Megalops</taxon>
    </lineage>
</organism>
<feature type="binding site" evidence="13">
    <location>
        <position position="172"/>
    </location>
    <ligand>
        <name>D-dopa</name>
        <dbReference type="ChEBI" id="CHEBI:149689"/>
    </ligand>
</feature>
<evidence type="ECO:0000256" key="3">
    <source>
        <dbReference type="ARBA" id="ARBA00006730"/>
    </source>
</evidence>
<keyword evidence="6" id="KW-0560">Oxidoreductase</keyword>
<comment type="catalytic activity">
    <reaction evidence="12">
        <text>D-glutamate + O2 + H2O = 2-oxoglutarate + H2O2 + NH4(+)</text>
        <dbReference type="Rhea" id="RHEA:10028"/>
        <dbReference type="ChEBI" id="CHEBI:15377"/>
        <dbReference type="ChEBI" id="CHEBI:15379"/>
        <dbReference type="ChEBI" id="CHEBI:16240"/>
        <dbReference type="ChEBI" id="CHEBI:16810"/>
        <dbReference type="ChEBI" id="CHEBI:28938"/>
        <dbReference type="ChEBI" id="CHEBI:29986"/>
    </reaction>
    <physiologicalReaction direction="left-to-right" evidence="12">
        <dbReference type="Rhea" id="RHEA:10029"/>
    </physiologicalReaction>
</comment>
<feature type="domain" description="FAD dependent oxidoreductase" evidence="14">
    <location>
        <begin position="61"/>
        <end position="268"/>
    </location>
</feature>
<dbReference type="GO" id="GO:0071949">
    <property type="term" value="F:FAD binding"/>
    <property type="evidence" value="ECO:0007669"/>
    <property type="project" value="InterPro"/>
</dbReference>
<evidence type="ECO:0000256" key="4">
    <source>
        <dbReference type="ARBA" id="ARBA00022630"/>
    </source>
</evidence>
<accession>A0A9D3PU66</accession>
<dbReference type="GO" id="GO:0005782">
    <property type="term" value="C:peroxisomal matrix"/>
    <property type="evidence" value="ECO:0007669"/>
    <property type="project" value="UniProtKB-SubCell"/>
</dbReference>
<feature type="binding site" evidence="13">
    <location>
        <position position="257"/>
    </location>
    <ligand>
        <name>D-dopa</name>
        <dbReference type="ChEBI" id="CHEBI:149689"/>
    </ligand>
</feature>
<gene>
    <name evidence="15" type="ORF">MATL_G00156220</name>
</gene>
<dbReference type="Proteomes" id="UP001046870">
    <property type="component" value="Chromosome 13"/>
</dbReference>
<comment type="subcellular location">
    <subcellularLocation>
        <location evidence="2">Peroxisome matrix</location>
    </subcellularLocation>
</comment>
<comment type="caution">
    <text evidence="15">The sequence shown here is derived from an EMBL/GenBank/DDBJ whole genome shotgun (WGS) entry which is preliminary data.</text>
</comment>
<evidence type="ECO:0000313" key="16">
    <source>
        <dbReference type="Proteomes" id="UP001046870"/>
    </source>
</evidence>
<comment type="function">
    <text evidence="10">Selectively catalyzes the oxidative deamination of acidic amino acids. Suppresses the level of D-aspartate in the brain, an amino acid that can act as an agonist for glutamate receptors. Protects the organism from the toxicity of D-amino acids. May also function in the intestine.</text>
</comment>
<evidence type="ECO:0000256" key="2">
    <source>
        <dbReference type="ARBA" id="ARBA00004253"/>
    </source>
</evidence>
<evidence type="ECO:0000256" key="7">
    <source>
        <dbReference type="ARBA" id="ARBA00023140"/>
    </source>
</evidence>
<evidence type="ECO:0000256" key="1">
    <source>
        <dbReference type="ARBA" id="ARBA00001974"/>
    </source>
</evidence>
<evidence type="ECO:0000256" key="13">
    <source>
        <dbReference type="PIRSR" id="PIRSR000189-1"/>
    </source>
</evidence>
<dbReference type="OrthoDB" id="2015447at2759"/>
<dbReference type="PANTHER" id="PTHR11530">
    <property type="entry name" value="D-AMINO ACID OXIDASE"/>
    <property type="match status" value="1"/>
</dbReference>
<evidence type="ECO:0000256" key="6">
    <source>
        <dbReference type="ARBA" id="ARBA00023002"/>
    </source>
</evidence>
<keyword evidence="5 13" id="KW-0274">FAD</keyword>
<sequence>MGGELPGIPQEQQRRWFKDTFDHLLAIAESPQAPEAGVFLMSGCQIFRETPSNPRPFWAEYVLGFRFMTDAELRRFPQHKFGHAFTTVKCECPTYLPWLEKRLRRAGGQLKPGHVTDLQELSHAYDVIVNCSGLGARALAGDTQLQPVRGQILRVHAPWLKSFVRDGDGHTYIYPGQDSVTLGGTRQAGDWRREPDPADSEAFLERCCRLEPSLRSCVRLREAVGLRPGRACPRLERALPGPAGRRVPVVHNYGHAGWGVSLSWGTALEALRLVRESLSEHLPAARL</sequence>
<dbReference type="PROSITE" id="PS00677">
    <property type="entry name" value="DAO"/>
    <property type="match status" value="1"/>
</dbReference>
<keyword evidence="16" id="KW-1185">Reference proteome</keyword>
<dbReference type="Gene3D" id="3.30.9.10">
    <property type="entry name" value="D-Amino Acid Oxidase, subunit A, domain 2"/>
    <property type="match status" value="1"/>
</dbReference>
<evidence type="ECO:0000256" key="10">
    <source>
        <dbReference type="ARBA" id="ARBA00046214"/>
    </source>
</evidence>
<dbReference type="GO" id="GO:0006533">
    <property type="term" value="P:L-aspartate catabolic process"/>
    <property type="evidence" value="ECO:0007669"/>
    <property type="project" value="TreeGrafter"/>
</dbReference>
<comment type="similarity">
    <text evidence="3">Belongs to the DAMOX/DASOX family.</text>
</comment>
<reference evidence="15" key="1">
    <citation type="submission" date="2021-01" db="EMBL/GenBank/DDBJ databases">
        <authorList>
            <person name="Zahm M."/>
            <person name="Roques C."/>
            <person name="Cabau C."/>
            <person name="Klopp C."/>
            <person name="Donnadieu C."/>
            <person name="Jouanno E."/>
            <person name="Lampietro C."/>
            <person name="Louis A."/>
            <person name="Herpin A."/>
            <person name="Echchiki A."/>
            <person name="Berthelot C."/>
            <person name="Parey E."/>
            <person name="Roest-Crollius H."/>
            <person name="Braasch I."/>
            <person name="Postlethwait J."/>
            <person name="Bobe J."/>
            <person name="Montfort J."/>
            <person name="Bouchez O."/>
            <person name="Begum T."/>
            <person name="Mejri S."/>
            <person name="Adams A."/>
            <person name="Chen W.-J."/>
            <person name="Guiguen Y."/>
        </authorList>
    </citation>
    <scope>NUCLEOTIDE SEQUENCE</scope>
    <source>
        <strain evidence="15">YG-15Mar2019-1</strain>
        <tissue evidence="15">Brain</tissue>
    </source>
</reference>
<evidence type="ECO:0000256" key="12">
    <source>
        <dbReference type="ARBA" id="ARBA00049882"/>
    </source>
</evidence>
<dbReference type="Pfam" id="PF01266">
    <property type="entry name" value="DAO"/>
    <property type="match status" value="1"/>
</dbReference>
<evidence type="ECO:0000313" key="15">
    <source>
        <dbReference type="EMBL" id="KAG7465691.1"/>
    </source>
</evidence>
<dbReference type="EC" id="1.4.3.1" evidence="8"/>
<dbReference type="AlphaFoldDB" id="A0A9D3PU66"/>
<evidence type="ECO:0000256" key="5">
    <source>
        <dbReference type="ARBA" id="ARBA00022827"/>
    </source>
</evidence>
<comment type="catalytic activity">
    <reaction evidence="11">
        <text>D-aspartate + O2 + H2O = oxaloacetate + H2O2 + NH4(+)</text>
        <dbReference type="Rhea" id="RHEA:12512"/>
        <dbReference type="ChEBI" id="CHEBI:15377"/>
        <dbReference type="ChEBI" id="CHEBI:15379"/>
        <dbReference type="ChEBI" id="CHEBI:16240"/>
        <dbReference type="ChEBI" id="CHEBI:16452"/>
        <dbReference type="ChEBI" id="CHEBI:28938"/>
        <dbReference type="ChEBI" id="CHEBI:29990"/>
        <dbReference type="EC" id="1.4.3.1"/>
    </reaction>
    <physiologicalReaction direction="left-to-right" evidence="11">
        <dbReference type="Rhea" id="RHEA:12513"/>
    </physiologicalReaction>
</comment>
<dbReference type="SUPFAM" id="SSF54373">
    <property type="entry name" value="FAD-linked reductases, C-terminal domain"/>
    <property type="match status" value="1"/>
</dbReference>
<dbReference type="GO" id="GO:0008445">
    <property type="term" value="F:D-aspartate oxidase activity"/>
    <property type="evidence" value="ECO:0007669"/>
    <property type="project" value="UniProtKB-EC"/>
</dbReference>
<dbReference type="GO" id="GO:0019478">
    <property type="term" value="P:D-amino acid catabolic process"/>
    <property type="evidence" value="ECO:0007669"/>
    <property type="project" value="TreeGrafter"/>
</dbReference>
<evidence type="ECO:0000256" key="9">
    <source>
        <dbReference type="ARBA" id="ARBA00044541"/>
    </source>
</evidence>
<keyword evidence="7" id="KW-0576">Peroxisome</keyword>
<evidence type="ECO:0000256" key="11">
    <source>
        <dbReference type="ARBA" id="ARBA00047522"/>
    </source>
</evidence>